<name>A0ABD7CFL9_CLOBO</name>
<dbReference type="AlphaFoldDB" id="A0ABD7CFL9"/>
<gene>
    <name evidence="1" type="ORF">JQS73_11710</name>
</gene>
<accession>A0ABD7CFL9</accession>
<evidence type="ECO:0000313" key="1">
    <source>
        <dbReference type="EMBL" id="QRI52107.1"/>
    </source>
</evidence>
<protein>
    <submittedName>
        <fullName evidence="1">Uncharacterized protein</fullName>
    </submittedName>
</protein>
<reference evidence="1 2" key="1">
    <citation type="journal article" date="2014" name="J. Infect. Dis.">
        <title>Molecular characterization of a novel botulinum neurotoxin type H gene.</title>
        <authorList>
            <person name="Dover N."/>
            <person name="Barash J.R."/>
            <person name="Hill K.K."/>
            <person name="Xie G."/>
            <person name="Arnon S.S."/>
        </authorList>
    </citation>
    <scope>NUCLEOTIDE SEQUENCE [LARGE SCALE GENOMIC DNA]</scope>
    <source>
        <strain evidence="1 2">IBCA10-7060</strain>
    </source>
</reference>
<evidence type="ECO:0000313" key="2">
    <source>
        <dbReference type="Proteomes" id="UP000663464"/>
    </source>
</evidence>
<dbReference type="EMBL" id="CP069280">
    <property type="protein sequence ID" value="QRI52107.1"/>
    <property type="molecule type" value="Genomic_DNA"/>
</dbReference>
<sequence length="73" mass="8734">MKNLYEFLEEKYEKFGDGMNLNDFMEVFISGNFGIAALSEGLLGDEVLFHYEMYYRLDHQNKKIEFVFKDVDF</sequence>
<proteinExistence type="predicted"/>
<organism evidence="1 2">
    <name type="scientific">Clostridium botulinum</name>
    <dbReference type="NCBI Taxonomy" id="1491"/>
    <lineage>
        <taxon>Bacteria</taxon>
        <taxon>Bacillati</taxon>
        <taxon>Bacillota</taxon>
        <taxon>Clostridia</taxon>
        <taxon>Eubacteriales</taxon>
        <taxon>Clostridiaceae</taxon>
        <taxon>Clostridium</taxon>
    </lineage>
</organism>
<dbReference type="Proteomes" id="UP000663464">
    <property type="component" value="Chromosome"/>
</dbReference>
<dbReference type="RefSeq" id="WP_041350193.1">
    <property type="nucleotide sequence ID" value="NZ_CP069280.1"/>
</dbReference>